<dbReference type="EMBL" id="LAZR01000797">
    <property type="protein sequence ID" value="KKN57595.1"/>
    <property type="molecule type" value="Genomic_DNA"/>
</dbReference>
<gene>
    <name evidence="1" type="ORF">LCGC14_0560790</name>
</gene>
<accession>A0A0F9RLZ8</accession>
<evidence type="ECO:0000313" key="1">
    <source>
        <dbReference type="EMBL" id="KKN57595.1"/>
    </source>
</evidence>
<protein>
    <submittedName>
        <fullName evidence="1">Uncharacterized protein</fullName>
    </submittedName>
</protein>
<sequence length="136" mass="15654">MSNYFPIEKIIDLGKNDDKIYLYNLLSSINEFSLKIKKIESFIEIFEDKLAEDYLEIYPPGYISLNVGKRANAGLNLIDDIFPLGFSLISLKNEDGYERLISKLNKTSHERLSAIIEACFASKYKENGFHICCKKE</sequence>
<dbReference type="AlphaFoldDB" id="A0A0F9RLZ8"/>
<reference evidence="1" key="1">
    <citation type="journal article" date="2015" name="Nature">
        <title>Complex archaea that bridge the gap between prokaryotes and eukaryotes.</title>
        <authorList>
            <person name="Spang A."/>
            <person name="Saw J.H."/>
            <person name="Jorgensen S.L."/>
            <person name="Zaremba-Niedzwiedzka K."/>
            <person name="Martijn J."/>
            <person name="Lind A.E."/>
            <person name="van Eijk R."/>
            <person name="Schleper C."/>
            <person name="Guy L."/>
            <person name="Ettema T.J."/>
        </authorList>
    </citation>
    <scope>NUCLEOTIDE SEQUENCE</scope>
</reference>
<name>A0A0F9RLZ8_9ZZZZ</name>
<comment type="caution">
    <text evidence="1">The sequence shown here is derived from an EMBL/GenBank/DDBJ whole genome shotgun (WGS) entry which is preliminary data.</text>
</comment>
<proteinExistence type="predicted"/>
<organism evidence="1">
    <name type="scientific">marine sediment metagenome</name>
    <dbReference type="NCBI Taxonomy" id="412755"/>
    <lineage>
        <taxon>unclassified sequences</taxon>
        <taxon>metagenomes</taxon>
        <taxon>ecological metagenomes</taxon>
    </lineage>
</organism>